<evidence type="ECO:0000256" key="3">
    <source>
        <dbReference type="ARBA" id="ARBA00022475"/>
    </source>
</evidence>
<dbReference type="HOGENOM" id="CLU_160040_0_0_4"/>
<dbReference type="Pfam" id="PF04226">
    <property type="entry name" value="Transgly_assoc"/>
    <property type="match status" value="1"/>
</dbReference>
<dbReference type="PANTHER" id="PTHR33884:SF3">
    <property type="entry name" value="UPF0410 PROTEIN YMGE"/>
    <property type="match status" value="1"/>
</dbReference>
<comment type="subcellular location">
    <subcellularLocation>
        <location evidence="1">Cell membrane</location>
        <topology evidence="1">Multi-pass membrane protein</topology>
    </subcellularLocation>
</comment>
<evidence type="ECO:0000256" key="1">
    <source>
        <dbReference type="ARBA" id="ARBA00004651"/>
    </source>
</evidence>
<evidence type="ECO:0000256" key="6">
    <source>
        <dbReference type="ARBA" id="ARBA00023136"/>
    </source>
</evidence>
<proteinExistence type="inferred from homology"/>
<feature type="transmembrane region" description="Helical" evidence="7">
    <location>
        <begin position="60"/>
        <end position="83"/>
    </location>
</feature>
<keyword evidence="5 7" id="KW-1133">Transmembrane helix</keyword>
<sequence>MNLIIWLVVGGLIGWVASKIMRTDAQQGVILNVVVGIIGAALGGWLVSPLIGVGTINQGVFSLGALVVSLVGAIILLAIVNLFRRGTPR</sequence>
<name>I0HS57_RUBGI</name>
<dbReference type="AlphaFoldDB" id="I0HS57"/>
<dbReference type="GO" id="GO:0005886">
    <property type="term" value="C:plasma membrane"/>
    <property type="evidence" value="ECO:0007669"/>
    <property type="project" value="UniProtKB-SubCell"/>
</dbReference>
<evidence type="ECO:0008006" key="10">
    <source>
        <dbReference type="Google" id="ProtNLM"/>
    </source>
</evidence>
<evidence type="ECO:0000313" key="8">
    <source>
        <dbReference type="EMBL" id="BAL95844.1"/>
    </source>
</evidence>
<keyword evidence="6 7" id="KW-0472">Membrane</keyword>
<dbReference type="Proteomes" id="UP000007883">
    <property type="component" value="Chromosome"/>
</dbReference>
<gene>
    <name evidence="8" type="ordered locus">RGE_25030</name>
</gene>
<reference evidence="8 9" key="1">
    <citation type="journal article" date="2012" name="J. Bacteriol.">
        <title>Complete genome sequence of phototrophic betaproteobacterium Rubrivivax gelatinosus IL144.</title>
        <authorList>
            <person name="Nagashima S."/>
            <person name="Kamimura A."/>
            <person name="Shimizu T."/>
            <person name="Nakamura-isaki S."/>
            <person name="Aono E."/>
            <person name="Sakamoto K."/>
            <person name="Ichikawa N."/>
            <person name="Nakazawa H."/>
            <person name="Sekine M."/>
            <person name="Yamazaki S."/>
            <person name="Fujita N."/>
            <person name="Shimada K."/>
            <person name="Hanada S."/>
            <person name="Nagashima K.V.P."/>
        </authorList>
    </citation>
    <scope>NUCLEOTIDE SEQUENCE [LARGE SCALE GENOMIC DNA]</scope>
    <source>
        <strain evidence="9">NBRC 100245 / IL144</strain>
    </source>
</reference>
<keyword evidence="9" id="KW-1185">Reference proteome</keyword>
<evidence type="ECO:0000256" key="2">
    <source>
        <dbReference type="ARBA" id="ARBA00011006"/>
    </source>
</evidence>
<keyword evidence="4 7" id="KW-0812">Transmembrane</keyword>
<feature type="transmembrane region" description="Helical" evidence="7">
    <location>
        <begin position="28"/>
        <end position="48"/>
    </location>
</feature>
<evidence type="ECO:0000256" key="5">
    <source>
        <dbReference type="ARBA" id="ARBA00022989"/>
    </source>
</evidence>
<dbReference type="PANTHER" id="PTHR33884">
    <property type="entry name" value="UPF0410 PROTEIN YMGE"/>
    <property type="match status" value="1"/>
</dbReference>
<dbReference type="PATRIC" id="fig|983917.3.peg.2435"/>
<accession>I0HS57</accession>
<protein>
    <recommendedName>
        <fullName evidence="10">Membrane protein YeaQ/YmgE (Transglycosylase-associated protein family)</fullName>
    </recommendedName>
</protein>
<organism evidence="8 9">
    <name type="scientific">Rubrivivax gelatinosus (strain NBRC 100245 / IL144)</name>
    <dbReference type="NCBI Taxonomy" id="983917"/>
    <lineage>
        <taxon>Bacteria</taxon>
        <taxon>Pseudomonadati</taxon>
        <taxon>Pseudomonadota</taxon>
        <taxon>Betaproteobacteria</taxon>
        <taxon>Burkholderiales</taxon>
        <taxon>Sphaerotilaceae</taxon>
        <taxon>Rubrivivax</taxon>
    </lineage>
</organism>
<keyword evidence="3" id="KW-1003">Cell membrane</keyword>
<dbReference type="EMBL" id="AP012320">
    <property type="protein sequence ID" value="BAL95844.1"/>
    <property type="molecule type" value="Genomic_DNA"/>
</dbReference>
<evidence type="ECO:0000313" key="9">
    <source>
        <dbReference type="Proteomes" id="UP000007883"/>
    </source>
</evidence>
<dbReference type="eggNOG" id="COG2261">
    <property type="taxonomic scope" value="Bacteria"/>
</dbReference>
<evidence type="ECO:0000256" key="4">
    <source>
        <dbReference type="ARBA" id="ARBA00022692"/>
    </source>
</evidence>
<dbReference type="STRING" id="983917.RGE_25030"/>
<comment type="similarity">
    <text evidence="2">Belongs to the UPF0410 family.</text>
</comment>
<dbReference type="RefSeq" id="WP_014428706.1">
    <property type="nucleotide sequence ID" value="NC_017075.1"/>
</dbReference>
<dbReference type="KEGG" id="rge:RGE_25030"/>
<evidence type="ECO:0000256" key="7">
    <source>
        <dbReference type="SAM" id="Phobius"/>
    </source>
</evidence>
<dbReference type="InterPro" id="IPR007341">
    <property type="entry name" value="Transgly_assoc"/>
</dbReference>